<organism evidence="1">
    <name type="scientific">Fonticula alba</name>
    <name type="common">Slime mold</name>
    <dbReference type="NCBI Taxonomy" id="691883"/>
    <lineage>
        <taxon>Eukaryota</taxon>
        <taxon>Rotosphaerida</taxon>
        <taxon>Fonticulaceae</taxon>
        <taxon>Fonticula</taxon>
    </lineage>
</organism>
<dbReference type="Proteomes" id="UP000030693">
    <property type="component" value="Unassembled WGS sequence"/>
</dbReference>
<proteinExistence type="predicted"/>
<reference evidence="1" key="1">
    <citation type="submission" date="2013-04" db="EMBL/GenBank/DDBJ databases">
        <title>The Genome Sequence of Fonticula alba ATCC 38817.</title>
        <authorList>
            <consortium name="The Broad Institute Genomics Platform"/>
            <person name="Russ C."/>
            <person name="Cuomo C."/>
            <person name="Burger G."/>
            <person name="Gray M.W."/>
            <person name="Holland P.W.H."/>
            <person name="King N."/>
            <person name="Lang F.B.F."/>
            <person name="Roger A.J."/>
            <person name="Ruiz-Trillo I."/>
            <person name="Brown M."/>
            <person name="Walker B."/>
            <person name="Young S."/>
            <person name="Zeng Q."/>
            <person name="Gargeya S."/>
            <person name="Fitzgerald M."/>
            <person name="Haas B."/>
            <person name="Abouelleil A."/>
            <person name="Allen A.W."/>
            <person name="Alvarado L."/>
            <person name="Arachchi H.M."/>
            <person name="Berlin A.M."/>
            <person name="Chapman S.B."/>
            <person name="Gainer-Dewar J."/>
            <person name="Goldberg J."/>
            <person name="Griggs A."/>
            <person name="Gujja S."/>
            <person name="Hansen M."/>
            <person name="Howarth C."/>
            <person name="Imamovic A."/>
            <person name="Ireland A."/>
            <person name="Larimer J."/>
            <person name="McCowan C."/>
            <person name="Murphy C."/>
            <person name="Pearson M."/>
            <person name="Poon T.W."/>
            <person name="Priest M."/>
            <person name="Roberts A."/>
            <person name="Saif S."/>
            <person name="Shea T."/>
            <person name="Sisk P."/>
            <person name="Sykes S."/>
            <person name="Wortman J."/>
            <person name="Nusbaum C."/>
            <person name="Birren B."/>
        </authorList>
    </citation>
    <scope>NUCLEOTIDE SEQUENCE [LARGE SCALE GENOMIC DNA]</scope>
    <source>
        <strain evidence="1">ATCC 38817</strain>
    </source>
</reference>
<keyword evidence="2" id="KW-1185">Reference proteome</keyword>
<dbReference type="AlphaFoldDB" id="A0A058YZZ7"/>
<evidence type="ECO:0000313" key="2">
    <source>
        <dbReference type="Proteomes" id="UP000030693"/>
    </source>
</evidence>
<name>A0A058YZZ7_FONAL</name>
<dbReference type="RefSeq" id="XP_009498015.1">
    <property type="nucleotide sequence ID" value="XM_009499740.1"/>
</dbReference>
<protein>
    <submittedName>
        <fullName evidence="1">Uncharacterized protein</fullName>
    </submittedName>
</protein>
<dbReference type="GeneID" id="20530697"/>
<evidence type="ECO:0000313" key="1">
    <source>
        <dbReference type="EMBL" id="KCV67574.1"/>
    </source>
</evidence>
<dbReference type="EMBL" id="KB932216">
    <property type="protein sequence ID" value="KCV67574.1"/>
    <property type="molecule type" value="Genomic_DNA"/>
</dbReference>
<gene>
    <name evidence="1" type="ORF">H696_05972</name>
</gene>
<sequence>MLAHSVLRQIISQRVSHVRWLGAGPQCSMAVALARTGDGQDFLSLFDCSGARDACQQLQQQGRLDTSGGQVPLTYAQPAGGVLLPGPPVDLALLAGRPDAPPVVLVALADGRLLLYSLAASPGDGPALLFEAAAPGPVTALAAVPAAGSHGTHFHLAVALAGPTGGFALASVALGPERLGSWRTVPGVDPVGAPAICLIPAAGQLSGPGSPPVDPLPGFCGLVAISRAALGGFSPGPGL</sequence>
<accession>A0A058YZZ7</accession>